<proteinExistence type="predicted"/>
<feature type="region of interest" description="Disordered" evidence="1">
    <location>
        <begin position="548"/>
        <end position="570"/>
    </location>
</feature>
<dbReference type="VEuPathDB" id="ToxoDB:TGDOM2_273610"/>
<feature type="compositionally biased region" description="Polar residues" evidence="1">
    <location>
        <begin position="381"/>
        <end position="391"/>
    </location>
</feature>
<dbReference type="OrthoDB" id="10690405at2759"/>
<accession>A0A086KXG9</accession>
<evidence type="ECO:0000256" key="1">
    <source>
        <dbReference type="SAM" id="MobiDB-lite"/>
    </source>
</evidence>
<feature type="region of interest" description="Disordered" evidence="1">
    <location>
        <begin position="706"/>
        <end position="809"/>
    </location>
</feature>
<gene>
    <name evidence="2" type="ORF">TGDOM2_273610</name>
</gene>
<protein>
    <submittedName>
        <fullName evidence="2">Uncharacterized protein</fullName>
    </submittedName>
</protein>
<sequence length="904" mass="96513">MSDECQWAFFPTFEVSELWTFPTISRSPTSGASPRDVCPRDDDSGSAGADSSLPDDVSSDLNGGGSTDESDNADGQLAASRACGQSRSGEQERQPACGSALRVRGTRRKEGRERQKPRIPELVLPAVPCGEPYTTIVLIPVCLGCLVFSSNPPALPDSTISCRIARHPAFSTECLATLSFRMAFAYLCRETSGLRGGAEKSHSKTRERESTFRKRGRKEESERQEPGESGETELAGNAGEEAILFCAQKLLVDRPPLERFILPPAAREDQRFLRGTASDGDCGGGIRTCLSSPACMRSCGSPTSDDAGDIPSSSSCSSCLASASSACSSRASASSHCRSRPSSSAPASSLRPSPSSDPSPRASSSSSCPACSCGLSSCLSTDSPGSRTSPSGVPDKFKRSCAYSGKPPPSKKRRLLPAAQLASPTCTLKGQVYRCPLERKHSLPTPSVFLEKDGSLSSSALRILSRLHVKYVPSEDPNKVTSGSSGVVRNASFSASVKSGQLGGRASPPQTKTGLNPLISLLCCLPLLEPSSRPSCFFFLSPSALLTPSSSRASSSSSSKPPYPSDRVRPGGLTGDAFKLSRLQLLYDSLPLCCQPLACSSSSVSRFSSLDQSFGVPSASPAFVPINTWAFFLSLLATVTSSPLPCVSPSSVSPSSSSFESSDGFSSLSRSASPRFKRALVFVFEFIPTLCCSACCEADHAKSLRRRGAEPTANAVECRGSQGSSETSRIENVQREEDAGACRHGAGEGERHTEEKEGEHRLEAGSTEQTRQQGREPESNDDAGMPVSDEQRGDPQRPTGRVEREERRAANENDGFWARICGVENSQFIRVCRERFSRVVMLLPPIPEASHIMGCEEIKGEQSGREETHSQENIEADAELAWTTWIEQGGRVAELTNPAFDQPF</sequence>
<evidence type="ECO:0000313" key="3">
    <source>
        <dbReference type="Proteomes" id="UP000028837"/>
    </source>
</evidence>
<dbReference type="AlphaFoldDB" id="A0A086KXG9"/>
<name>A0A086KXG9_TOXGO</name>
<feature type="region of interest" description="Disordered" evidence="1">
    <location>
        <begin position="377"/>
        <end position="417"/>
    </location>
</feature>
<organism evidence="2 3">
    <name type="scientific">Toxoplasma gondii GAB2-2007-GAL-DOM2</name>
    <dbReference type="NCBI Taxonomy" id="1130820"/>
    <lineage>
        <taxon>Eukaryota</taxon>
        <taxon>Sar</taxon>
        <taxon>Alveolata</taxon>
        <taxon>Apicomplexa</taxon>
        <taxon>Conoidasida</taxon>
        <taxon>Coccidia</taxon>
        <taxon>Eucoccidiorida</taxon>
        <taxon>Eimeriorina</taxon>
        <taxon>Sarcocystidae</taxon>
        <taxon>Toxoplasma</taxon>
    </lineage>
</organism>
<evidence type="ECO:0000313" key="2">
    <source>
        <dbReference type="EMBL" id="KFG49087.1"/>
    </source>
</evidence>
<feature type="region of interest" description="Disordered" evidence="1">
    <location>
        <begin position="195"/>
        <end position="234"/>
    </location>
</feature>
<feature type="region of interest" description="Disordered" evidence="1">
    <location>
        <begin position="333"/>
        <end position="361"/>
    </location>
</feature>
<reference evidence="2 3" key="1">
    <citation type="submission" date="2014-02" db="EMBL/GenBank/DDBJ databases">
        <authorList>
            <person name="Sibley D."/>
            <person name="Venepally P."/>
            <person name="Karamycheva S."/>
            <person name="Hadjithomas M."/>
            <person name="Khan A."/>
            <person name="Brunk B."/>
            <person name="Roos D."/>
            <person name="Caler E."/>
            <person name="Lorenzi H."/>
        </authorList>
    </citation>
    <scope>NUCLEOTIDE SEQUENCE [LARGE SCALE GENOMIC DNA]</scope>
    <source>
        <strain evidence="2 3">GAB2-2007-GAL-DOM2</strain>
    </source>
</reference>
<feature type="compositionally biased region" description="Low complexity" evidence="1">
    <location>
        <begin position="548"/>
        <end position="560"/>
    </location>
</feature>
<feature type="compositionally biased region" description="Low complexity" evidence="1">
    <location>
        <begin position="45"/>
        <end position="61"/>
    </location>
</feature>
<feature type="compositionally biased region" description="Basic and acidic residues" evidence="1">
    <location>
        <begin position="197"/>
        <end position="226"/>
    </location>
</feature>
<comment type="caution">
    <text evidence="2">The sequence shown here is derived from an EMBL/GenBank/DDBJ whole genome shotgun (WGS) entry which is preliminary data.</text>
</comment>
<dbReference type="Proteomes" id="UP000028837">
    <property type="component" value="Unassembled WGS sequence"/>
</dbReference>
<feature type="compositionally biased region" description="Basic and acidic residues" evidence="1">
    <location>
        <begin position="728"/>
        <end position="763"/>
    </location>
</feature>
<dbReference type="EMBL" id="AHZU02000049">
    <property type="protein sequence ID" value="KFG49087.1"/>
    <property type="molecule type" value="Genomic_DNA"/>
</dbReference>
<feature type="compositionally biased region" description="Basic and acidic residues" evidence="1">
    <location>
        <begin position="789"/>
        <end position="809"/>
    </location>
</feature>
<feature type="region of interest" description="Disordered" evidence="1">
    <location>
        <begin position="24"/>
        <end position="115"/>
    </location>
</feature>